<dbReference type="AlphaFoldDB" id="A0ABD5Z137"/>
<comment type="caution">
    <text evidence="3">The sequence shown here is derived from an EMBL/GenBank/DDBJ whole genome shotgun (WGS) entry which is preliminary data.</text>
</comment>
<feature type="domain" description="Glycosyltransferase 2-like" evidence="2">
    <location>
        <begin position="5"/>
        <end position="164"/>
    </location>
</feature>
<sequence>MALVSALIPTYNRAEFVTGAVETVLNQTYDDVEAVVVDDGSTDGTRDALARYADDDRVRVHSNDENRGIAYSFNRAADLADGEFYCILGDDDRWHPEKVERQVERMRERSDEYGVVYTAGIITADGRVARRYTPTRRGDIYPDILAGFDLHPHSGHMLRREAFEAVDGFDTDFPRGSTGRCASGSPESTPSTTSTNRWSSGPDTATTSRPNPNR</sequence>
<organism evidence="3 4">
    <name type="scientific">Halospeciosus flavus</name>
    <dbReference type="NCBI Taxonomy" id="3032283"/>
    <lineage>
        <taxon>Archaea</taxon>
        <taxon>Methanobacteriati</taxon>
        <taxon>Methanobacteriota</taxon>
        <taxon>Stenosarchaea group</taxon>
        <taxon>Halobacteria</taxon>
        <taxon>Halobacteriales</taxon>
        <taxon>Halobacteriaceae</taxon>
        <taxon>Halospeciosus</taxon>
    </lineage>
</organism>
<accession>A0ABD5Z137</accession>
<dbReference type="EMBL" id="JBHTAR010000011">
    <property type="protein sequence ID" value="MFC7198894.1"/>
    <property type="molecule type" value="Genomic_DNA"/>
</dbReference>
<evidence type="ECO:0000313" key="3">
    <source>
        <dbReference type="EMBL" id="MFC7198894.1"/>
    </source>
</evidence>
<dbReference type="InterPro" id="IPR029044">
    <property type="entry name" value="Nucleotide-diphossugar_trans"/>
</dbReference>
<dbReference type="RefSeq" id="WP_279528850.1">
    <property type="nucleotide sequence ID" value="NZ_CP122312.1"/>
</dbReference>
<gene>
    <name evidence="3" type="ORF">ACFQJ9_05575</name>
</gene>
<protein>
    <submittedName>
        <fullName evidence="3">Glycosyltransferase family 2 protein</fullName>
    </submittedName>
</protein>
<dbReference type="PANTHER" id="PTHR43685">
    <property type="entry name" value="GLYCOSYLTRANSFERASE"/>
    <property type="match status" value="1"/>
</dbReference>
<reference evidence="3 4" key="1">
    <citation type="journal article" date="2019" name="Int. J. Syst. Evol. Microbiol.">
        <title>The Global Catalogue of Microorganisms (GCM) 10K type strain sequencing project: providing services to taxonomists for standard genome sequencing and annotation.</title>
        <authorList>
            <consortium name="The Broad Institute Genomics Platform"/>
            <consortium name="The Broad Institute Genome Sequencing Center for Infectious Disease"/>
            <person name="Wu L."/>
            <person name="Ma J."/>
        </authorList>
    </citation>
    <scope>NUCLEOTIDE SEQUENCE [LARGE SCALE GENOMIC DNA]</scope>
    <source>
        <strain evidence="3 4">XZGYJ-43</strain>
    </source>
</reference>
<dbReference type="InterPro" id="IPR001173">
    <property type="entry name" value="Glyco_trans_2-like"/>
</dbReference>
<feature type="compositionally biased region" description="Polar residues" evidence="1">
    <location>
        <begin position="196"/>
        <end position="214"/>
    </location>
</feature>
<evidence type="ECO:0000256" key="1">
    <source>
        <dbReference type="SAM" id="MobiDB-lite"/>
    </source>
</evidence>
<evidence type="ECO:0000259" key="2">
    <source>
        <dbReference type="Pfam" id="PF00535"/>
    </source>
</evidence>
<dbReference type="InterPro" id="IPR050834">
    <property type="entry name" value="Glycosyltransf_2"/>
</dbReference>
<feature type="compositionally biased region" description="Low complexity" evidence="1">
    <location>
        <begin position="185"/>
        <end position="195"/>
    </location>
</feature>
<dbReference type="Gene3D" id="3.90.550.10">
    <property type="entry name" value="Spore Coat Polysaccharide Biosynthesis Protein SpsA, Chain A"/>
    <property type="match status" value="1"/>
</dbReference>
<dbReference type="Pfam" id="PF00535">
    <property type="entry name" value="Glycos_transf_2"/>
    <property type="match status" value="1"/>
</dbReference>
<dbReference type="PANTHER" id="PTHR43685:SF11">
    <property type="entry name" value="GLYCOSYLTRANSFERASE TAGX-RELATED"/>
    <property type="match status" value="1"/>
</dbReference>
<proteinExistence type="predicted"/>
<feature type="region of interest" description="Disordered" evidence="1">
    <location>
        <begin position="174"/>
        <end position="214"/>
    </location>
</feature>
<dbReference type="CDD" id="cd00761">
    <property type="entry name" value="Glyco_tranf_GTA_type"/>
    <property type="match status" value="1"/>
</dbReference>
<dbReference type="Proteomes" id="UP001596447">
    <property type="component" value="Unassembled WGS sequence"/>
</dbReference>
<dbReference type="SUPFAM" id="SSF53448">
    <property type="entry name" value="Nucleotide-diphospho-sugar transferases"/>
    <property type="match status" value="1"/>
</dbReference>
<evidence type="ECO:0000313" key="4">
    <source>
        <dbReference type="Proteomes" id="UP001596447"/>
    </source>
</evidence>
<name>A0ABD5Z137_9EURY</name>
<keyword evidence="4" id="KW-1185">Reference proteome</keyword>